<keyword evidence="3" id="KW-1185">Reference proteome</keyword>
<feature type="region of interest" description="Disordered" evidence="1">
    <location>
        <begin position="481"/>
        <end position="507"/>
    </location>
</feature>
<dbReference type="eggNOG" id="ENOG502SP2I">
    <property type="taxonomic scope" value="Eukaryota"/>
</dbReference>
<feature type="region of interest" description="Disordered" evidence="1">
    <location>
        <begin position="61"/>
        <end position="103"/>
    </location>
</feature>
<comment type="caution">
    <text evidence="2">The sequence shown here is derived from an EMBL/GenBank/DDBJ whole genome shotgun (WGS) entry which is preliminary data.</text>
</comment>
<sequence length="507" mass="57974">MSPSNTSTPFNAQMQQFLNMLVQQHIATMTSSLEQQFQAHFSSLQVPTGGEAPVDRRASPNALATAQASPPAPTSSRDQQPAVTAMRSEGTTPKSKKREEYQLNADDIQPDVVGIKDSLTFHIRMLWNTLDTGFIPSDPDPQLLNRFNAIFQTPEQLAAQSTGQPLIEPTTVSIRAWDDPTSRRSVFRHLRRIDDCQMLFVKQTLSRYNLDNFCPDLRQAPYSLYNSACRNAAIDSWRQLALSHAYAPFGINHQRLNDIDLLTKIYNYVVFYLGYKKYVAEARNPGSVQAMEENSNAMRNRSRLSYLRCKFIDENGFPSRYKRLCTPKATSDDERDPNKSFINNRPVFHIKKRPERSAAAEQFIRMLDRQRELIARYAPGGRTKERVRIVPEVQQETSFPRLPEAMPLDYYDPSFYNQLPPQLRAKVADPDMVLLPGELLAKTFTNCEDEQLDDYAFVEKFGEQVLGWYNWVNPEDLVLYAEDDEEYEGDEEDEEGNGGGDDTMETE</sequence>
<dbReference type="VEuPathDB" id="FungiDB:CC1G_08646"/>
<protein>
    <submittedName>
        <fullName evidence="2">Uncharacterized protein</fullName>
    </submittedName>
</protein>
<gene>
    <name evidence="2" type="ORF">CC1G_08646</name>
</gene>
<dbReference type="OMA" id="VHYRMRK"/>
<evidence type="ECO:0000256" key="1">
    <source>
        <dbReference type="SAM" id="MobiDB-lite"/>
    </source>
</evidence>
<evidence type="ECO:0000313" key="2">
    <source>
        <dbReference type="EMBL" id="EAU93333.1"/>
    </source>
</evidence>
<dbReference type="Proteomes" id="UP000001861">
    <property type="component" value="Unassembled WGS sequence"/>
</dbReference>
<accession>A8N0U9</accession>
<dbReference type="RefSeq" id="XP_001828500.1">
    <property type="nucleotide sequence ID" value="XM_001828448.1"/>
</dbReference>
<dbReference type="EMBL" id="AACS02000001">
    <property type="protein sequence ID" value="EAU93333.1"/>
    <property type="molecule type" value="Genomic_DNA"/>
</dbReference>
<organism evidence="2 3">
    <name type="scientific">Coprinopsis cinerea (strain Okayama-7 / 130 / ATCC MYA-4618 / FGSC 9003)</name>
    <name type="common">Inky cap fungus</name>
    <name type="synonym">Hormographiella aspergillata</name>
    <dbReference type="NCBI Taxonomy" id="240176"/>
    <lineage>
        <taxon>Eukaryota</taxon>
        <taxon>Fungi</taxon>
        <taxon>Dikarya</taxon>
        <taxon>Basidiomycota</taxon>
        <taxon>Agaricomycotina</taxon>
        <taxon>Agaricomycetes</taxon>
        <taxon>Agaricomycetidae</taxon>
        <taxon>Agaricales</taxon>
        <taxon>Agaricineae</taxon>
        <taxon>Psathyrellaceae</taxon>
        <taxon>Coprinopsis</taxon>
    </lineage>
</organism>
<dbReference type="GeneID" id="6004924"/>
<proteinExistence type="predicted"/>
<dbReference type="InParanoid" id="A8N0U9"/>
<evidence type="ECO:0000313" key="3">
    <source>
        <dbReference type="Proteomes" id="UP000001861"/>
    </source>
</evidence>
<reference evidence="2 3" key="1">
    <citation type="journal article" date="2010" name="Proc. Natl. Acad. Sci. U.S.A.">
        <title>Insights into evolution of multicellular fungi from the assembled chromosomes of the mushroom Coprinopsis cinerea (Coprinus cinereus).</title>
        <authorList>
            <person name="Stajich J.E."/>
            <person name="Wilke S.K."/>
            <person name="Ahren D."/>
            <person name="Au C.H."/>
            <person name="Birren B.W."/>
            <person name="Borodovsky M."/>
            <person name="Burns C."/>
            <person name="Canback B."/>
            <person name="Casselton L.A."/>
            <person name="Cheng C.K."/>
            <person name="Deng J."/>
            <person name="Dietrich F.S."/>
            <person name="Fargo D.C."/>
            <person name="Farman M.L."/>
            <person name="Gathman A.C."/>
            <person name="Goldberg J."/>
            <person name="Guigo R."/>
            <person name="Hoegger P.J."/>
            <person name="Hooker J.B."/>
            <person name="Huggins A."/>
            <person name="James T.Y."/>
            <person name="Kamada T."/>
            <person name="Kilaru S."/>
            <person name="Kodira C."/>
            <person name="Kues U."/>
            <person name="Kupfer D."/>
            <person name="Kwan H.S."/>
            <person name="Lomsadze A."/>
            <person name="Li W."/>
            <person name="Lilly W.W."/>
            <person name="Ma L.J."/>
            <person name="Mackey A.J."/>
            <person name="Manning G."/>
            <person name="Martin F."/>
            <person name="Muraguchi H."/>
            <person name="Natvig D.O."/>
            <person name="Palmerini H."/>
            <person name="Ramesh M.A."/>
            <person name="Rehmeyer C.J."/>
            <person name="Roe B.A."/>
            <person name="Shenoy N."/>
            <person name="Stanke M."/>
            <person name="Ter-Hovhannisyan V."/>
            <person name="Tunlid A."/>
            <person name="Velagapudi R."/>
            <person name="Vision T.J."/>
            <person name="Zeng Q."/>
            <person name="Zolan M.E."/>
            <person name="Pukkila P.J."/>
        </authorList>
    </citation>
    <scope>NUCLEOTIDE SEQUENCE [LARGE SCALE GENOMIC DNA]</scope>
    <source>
        <strain evidence="3">Okayama-7 / 130 / ATCC MYA-4618 / FGSC 9003</strain>
    </source>
</reference>
<dbReference type="KEGG" id="cci:CC1G_08646"/>
<dbReference type="OrthoDB" id="3056461at2759"/>
<dbReference type="AlphaFoldDB" id="A8N0U9"/>
<name>A8N0U9_COPC7</name>